<dbReference type="InterPro" id="IPR038109">
    <property type="entry name" value="DNA_bind_recomb_sf"/>
</dbReference>
<dbReference type="PROSITE" id="PS51737">
    <property type="entry name" value="RECOMBINASE_DNA_BIND"/>
    <property type="match status" value="1"/>
</dbReference>
<keyword evidence="2" id="KW-0238">DNA-binding</keyword>
<evidence type="ECO:0000256" key="1">
    <source>
        <dbReference type="ARBA" id="ARBA00022908"/>
    </source>
</evidence>
<evidence type="ECO:0000313" key="8">
    <source>
        <dbReference type="Proteomes" id="UP001223072"/>
    </source>
</evidence>
<dbReference type="InterPro" id="IPR050639">
    <property type="entry name" value="SSR_resolvase"/>
</dbReference>
<dbReference type="CDD" id="cd00338">
    <property type="entry name" value="Ser_Recombinase"/>
    <property type="match status" value="1"/>
</dbReference>
<dbReference type="PROSITE" id="PS00397">
    <property type="entry name" value="RECOMBINASES_1"/>
    <property type="match status" value="1"/>
</dbReference>
<feature type="active site" description="O-(5'-phospho-DNA)-serine intermediate" evidence="4">
    <location>
        <position position="23"/>
    </location>
</feature>
<dbReference type="InterPro" id="IPR006119">
    <property type="entry name" value="Resolv_N"/>
</dbReference>
<comment type="caution">
    <text evidence="7">The sequence shown here is derived from an EMBL/GenBank/DDBJ whole genome shotgun (WGS) entry which is preliminary data.</text>
</comment>
<evidence type="ECO:0000256" key="2">
    <source>
        <dbReference type="ARBA" id="ARBA00023125"/>
    </source>
</evidence>
<sequence length="653" mass="72536">MGQRTRARSHNGPIRIAIYVRVSTAKQTDGYGLGAQEEACRSWLDHKIGRGKYVIRKIYADGGVSGKKASRPDLDILNEDMENGLIDLVVFGKLDRIGRTVEDIHLWVFNATRRLGIRVATGDGRIDSDAETFGAMLSLLSYMAELEHTYILERTSGGRRQKLMAGGWPLGQPPYGVVLEGKGSKAVPVLSDDETHVILRAEKLFVEEEMDREGVAEMLNVLGKRTRTGKLWTGANLARRVTSTALDGYVEFKIETDSGHDGEESARETFRISVPSPIPDPERVAALRVAVNRRSTGKKYRPASKYLFSQRLVSSCGWYYTGGKAGDAPHAFYQCAGKRQQGKEKCSCAQLPVPLVDQHVWQAVVRLLDDKGGSRESADDWLGAVPSRIEAYQARLAELDAELEQGGAGKRALVLEKLAALFEEEMGDDIGGVLAEDTVARVEVAFKEREGRLQEERDRVARWLADAEGQAARVQGVVDIAENLSAEIGDFTQRQLLDLLELLDVRVQVLAPGERMRKGIADPLTEWHRATGTLVPLKITDGQWERIDRLLPASRQQRTPKREVFEAILWKLRTAARWNEISVSGNSWGAVRRRAEAWRMEGHWEAVMEVLRDAEGVPVPPLRALPPMEVTGVVGPRGVPKTLEGWERKSAKA</sequence>
<evidence type="ECO:0000256" key="3">
    <source>
        <dbReference type="ARBA" id="ARBA00023172"/>
    </source>
</evidence>
<dbReference type="Pfam" id="PF00239">
    <property type="entry name" value="Resolvase"/>
    <property type="match status" value="1"/>
</dbReference>
<feature type="domain" description="Recombinase" evidence="6">
    <location>
        <begin position="174"/>
        <end position="297"/>
    </location>
</feature>
<evidence type="ECO:0000256" key="4">
    <source>
        <dbReference type="PROSITE-ProRule" id="PRU10137"/>
    </source>
</evidence>
<evidence type="ECO:0000259" key="6">
    <source>
        <dbReference type="PROSITE" id="PS51737"/>
    </source>
</evidence>
<evidence type="ECO:0000313" key="7">
    <source>
        <dbReference type="EMBL" id="MDQ0932265.1"/>
    </source>
</evidence>
<dbReference type="InterPro" id="IPR006118">
    <property type="entry name" value="Recombinase_CS"/>
</dbReference>
<dbReference type="Proteomes" id="UP001223072">
    <property type="component" value="Unassembled WGS sequence"/>
</dbReference>
<feature type="domain" description="Resolvase/invertase-type recombinase catalytic" evidence="5">
    <location>
        <begin position="15"/>
        <end position="166"/>
    </location>
</feature>
<keyword evidence="8" id="KW-1185">Reference proteome</keyword>
<reference evidence="7 8" key="1">
    <citation type="submission" date="2023-07" db="EMBL/GenBank/DDBJ databases">
        <title>Comparative genomics of wheat-associated soil bacteria to identify genetic determinants of phenazine resistance.</title>
        <authorList>
            <person name="Mouncey N."/>
        </authorList>
    </citation>
    <scope>NUCLEOTIDE SEQUENCE [LARGE SCALE GENOMIC DNA]</scope>
    <source>
        <strain evidence="7 8">W2I16</strain>
    </source>
</reference>
<dbReference type="SUPFAM" id="SSF53041">
    <property type="entry name" value="Resolvase-like"/>
    <property type="match status" value="1"/>
</dbReference>
<dbReference type="InterPro" id="IPR036162">
    <property type="entry name" value="Resolvase-like_N_sf"/>
</dbReference>
<proteinExistence type="predicted"/>
<accession>A0ABU0RMU8</accession>
<evidence type="ECO:0000259" key="5">
    <source>
        <dbReference type="PROSITE" id="PS51736"/>
    </source>
</evidence>
<dbReference type="PANTHER" id="PTHR30461">
    <property type="entry name" value="DNA-INVERTASE FROM LAMBDOID PROPHAGE"/>
    <property type="match status" value="1"/>
</dbReference>
<gene>
    <name evidence="7" type="ORF">QFZ49_002195</name>
</gene>
<dbReference type="InterPro" id="IPR011109">
    <property type="entry name" value="DNA_bind_recombinase_dom"/>
</dbReference>
<name>A0ABU0RMU8_9ACTN</name>
<keyword evidence="1" id="KW-0229">DNA integration</keyword>
<dbReference type="Pfam" id="PF13340">
    <property type="entry name" value="DUF4096"/>
    <property type="match status" value="1"/>
</dbReference>
<dbReference type="Gene3D" id="3.90.1750.20">
    <property type="entry name" value="Putative Large Serine Recombinase, Chain B, Domain 2"/>
    <property type="match status" value="1"/>
</dbReference>
<dbReference type="RefSeq" id="WP_307626253.1">
    <property type="nucleotide sequence ID" value="NZ_JAUSZS010000003.1"/>
</dbReference>
<dbReference type="InterPro" id="IPR025161">
    <property type="entry name" value="IS402-like_dom"/>
</dbReference>
<protein>
    <submittedName>
        <fullName evidence="7">DNA invertase Pin-like site-specific DNA recombinase</fullName>
    </submittedName>
</protein>
<dbReference type="SMART" id="SM00857">
    <property type="entry name" value="Resolvase"/>
    <property type="match status" value="1"/>
</dbReference>
<keyword evidence="3" id="KW-0233">DNA recombination</keyword>
<dbReference type="PROSITE" id="PS51736">
    <property type="entry name" value="RECOMBINASES_3"/>
    <property type="match status" value="1"/>
</dbReference>
<dbReference type="Gene3D" id="3.40.50.1390">
    <property type="entry name" value="Resolvase, N-terminal catalytic domain"/>
    <property type="match status" value="1"/>
</dbReference>
<dbReference type="EMBL" id="JAUSZS010000003">
    <property type="protein sequence ID" value="MDQ0932265.1"/>
    <property type="molecule type" value="Genomic_DNA"/>
</dbReference>
<organism evidence="7 8">
    <name type="scientific">Streptomyces turgidiscabies</name>
    <dbReference type="NCBI Taxonomy" id="85558"/>
    <lineage>
        <taxon>Bacteria</taxon>
        <taxon>Bacillati</taxon>
        <taxon>Actinomycetota</taxon>
        <taxon>Actinomycetes</taxon>
        <taxon>Kitasatosporales</taxon>
        <taxon>Streptomycetaceae</taxon>
        <taxon>Streptomyces</taxon>
    </lineage>
</organism>
<dbReference type="PANTHER" id="PTHR30461:SF2">
    <property type="entry name" value="SERINE RECOMBINASE PINE-RELATED"/>
    <property type="match status" value="1"/>
</dbReference>